<dbReference type="InterPro" id="IPR000847">
    <property type="entry name" value="LysR_HTH_N"/>
</dbReference>
<evidence type="ECO:0000256" key="4">
    <source>
        <dbReference type="ARBA" id="ARBA00023163"/>
    </source>
</evidence>
<dbReference type="GO" id="GO:0003700">
    <property type="term" value="F:DNA-binding transcription factor activity"/>
    <property type="evidence" value="ECO:0007669"/>
    <property type="project" value="InterPro"/>
</dbReference>
<gene>
    <name evidence="6" type="ORF">PhaeoP63_03271</name>
</gene>
<dbReference type="GeneID" id="31847640"/>
<comment type="similarity">
    <text evidence="1">Belongs to the LysR transcriptional regulatory family.</text>
</comment>
<accession>A0AAC9ZD63</accession>
<dbReference type="AlphaFoldDB" id="A0AAC9ZD63"/>
<dbReference type="SUPFAM" id="SSF46785">
    <property type="entry name" value="Winged helix' DNA-binding domain"/>
    <property type="match status" value="1"/>
</dbReference>
<sequence length="321" mass="35436">MRLTYKQVTYIREIARQGSITTACKVLNISQSSLLAAVEAAEQGTKTRLFHKRRGRGVAITPAGQAFLTSAQKFLAAGAEFEKTIDEFSQVAPQTLRLGCFSPFGALLLPPLIKRYSEQYGSSQILLREGDQRQLRGWLASGDLDLIVTYDIGDDFTGEVTPICKFPAHALLNVEDEHAGNETISMAELAEKPLILLDLPETREYLLALFDLTARRPSIALRTHSYETVRSCVASGLGASLLNICPSETSPDTENVVRVPISDPLIQPTLVVANPYGPLKPDYVRDFIGIVYEFFLELGPENFAVVVPEFGKNMVYPDPRK</sequence>
<dbReference type="Gene3D" id="1.10.10.10">
    <property type="entry name" value="Winged helix-like DNA-binding domain superfamily/Winged helix DNA-binding domain"/>
    <property type="match status" value="1"/>
</dbReference>
<dbReference type="InterPro" id="IPR036388">
    <property type="entry name" value="WH-like_DNA-bd_sf"/>
</dbReference>
<proteinExistence type="inferred from homology"/>
<dbReference type="PANTHER" id="PTHR30346:SF0">
    <property type="entry name" value="HCA OPERON TRANSCRIPTIONAL ACTIVATOR HCAR"/>
    <property type="match status" value="1"/>
</dbReference>
<protein>
    <submittedName>
        <fullName evidence="6">Transcriptional regulator, LysR family</fullName>
    </submittedName>
</protein>
<feature type="domain" description="HTH lysR-type" evidence="5">
    <location>
        <begin position="3"/>
        <end position="61"/>
    </location>
</feature>
<dbReference type="Gene3D" id="3.40.190.10">
    <property type="entry name" value="Periplasmic binding protein-like II"/>
    <property type="match status" value="2"/>
</dbReference>
<dbReference type="InterPro" id="IPR005119">
    <property type="entry name" value="LysR_subst-bd"/>
</dbReference>
<keyword evidence="4" id="KW-0804">Transcription</keyword>
<evidence type="ECO:0000256" key="2">
    <source>
        <dbReference type="ARBA" id="ARBA00023015"/>
    </source>
</evidence>
<keyword evidence="2" id="KW-0805">Transcription regulation</keyword>
<organism evidence="6 7">
    <name type="scientific">Phaeobacter gallaeciensis</name>
    <dbReference type="NCBI Taxonomy" id="60890"/>
    <lineage>
        <taxon>Bacteria</taxon>
        <taxon>Pseudomonadati</taxon>
        <taxon>Pseudomonadota</taxon>
        <taxon>Alphaproteobacteria</taxon>
        <taxon>Rhodobacterales</taxon>
        <taxon>Roseobacteraceae</taxon>
        <taxon>Phaeobacter</taxon>
    </lineage>
</organism>
<dbReference type="PROSITE" id="PS50931">
    <property type="entry name" value="HTH_LYSR"/>
    <property type="match status" value="1"/>
</dbReference>
<keyword evidence="3" id="KW-0238">DNA-binding</keyword>
<dbReference type="RefSeq" id="WP_040104200.1">
    <property type="nucleotide sequence ID" value="NZ_CP010588.1"/>
</dbReference>
<dbReference type="InterPro" id="IPR036390">
    <property type="entry name" value="WH_DNA-bd_sf"/>
</dbReference>
<dbReference type="GO" id="GO:0003677">
    <property type="term" value="F:DNA binding"/>
    <property type="evidence" value="ECO:0007669"/>
    <property type="project" value="UniProtKB-KW"/>
</dbReference>
<dbReference type="EMBL" id="CP010784">
    <property type="protein sequence ID" value="ATF07319.1"/>
    <property type="molecule type" value="Genomic_DNA"/>
</dbReference>
<dbReference type="Pfam" id="PF00126">
    <property type="entry name" value="HTH_1"/>
    <property type="match status" value="1"/>
</dbReference>
<dbReference type="SUPFAM" id="SSF53850">
    <property type="entry name" value="Periplasmic binding protein-like II"/>
    <property type="match status" value="1"/>
</dbReference>
<name>A0AAC9ZD63_9RHOB</name>
<dbReference type="Proteomes" id="UP000217545">
    <property type="component" value="Chromosome"/>
</dbReference>
<evidence type="ECO:0000313" key="6">
    <source>
        <dbReference type="EMBL" id="ATF07319.1"/>
    </source>
</evidence>
<reference evidence="6 7" key="1">
    <citation type="journal article" date="2017" name="Front. Microbiol.">
        <title>Phaeobacter piscinae sp. nov., a species of the Roseobacter group and potential aquaculture probiont.</title>
        <authorList>
            <person name="Sonnenschein E.C."/>
            <person name="Phippen C.B.W."/>
            <person name="Nielsen K.F."/>
            <person name="Mateiu R.V."/>
            <person name="Melchiorsen J."/>
            <person name="Gram L."/>
            <person name="Overmann J."/>
            <person name="Freese H.M."/>
        </authorList>
    </citation>
    <scope>NUCLEOTIDE SEQUENCE [LARGE SCALE GENOMIC DNA]</scope>
    <source>
        <strain evidence="6 7">P63</strain>
    </source>
</reference>
<evidence type="ECO:0000256" key="3">
    <source>
        <dbReference type="ARBA" id="ARBA00023125"/>
    </source>
</evidence>
<dbReference type="Pfam" id="PF03466">
    <property type="entry name" value="LysR_substrate"/>
    <property type="match status" value="1"/>
</dbReference>
<evidence type="ECO:0000256" key="1">
    <source>
        <dbReference type="ARBA" id="ARBA00009437"/>
    </source>
</evidence>
<evidence type="ECO:0000259" key="5">
    <source>
        <dbReference type="PROSITE" id="PS50931"/>
    </source>
</evidence>
<dbReference type="GO" id="GO:0032993">
    <property type="term" value="C:protein-DNA complex"/>
    <property type="evidence" value="ECO:0007669"/>
    <property type="project" value="TreeGrafter"/>
</dbReference>
<evidence type="ECO:0000313" key="7">
    <source>
        <dbReference type="Proteomes" id="UP000217545"/>
    </source>
</evidence>
<dbReference type="PANTHER" id="PTHR30346">
    <property type="entry name" value="TRANSCRIPTIONAL DUAL REGULATOR HCAR-RELATED"/>
    <property type="match status" value="1"/>
</dbReference>